<accession>A0A0G4EP10</accession>
<dbReference type="Proteomes" id="UP000041254">
    <property type="component" value="Unassembled WGS sequence"/>
</dbReference>
<keyword evidence="3" id="KW-1185">Reference proteome</keyword>
<gene>
    <name evidence="2" type="ORF">Vbra_12613</name>
</gene>
<feature type="region of interest" description="Disordered" evidence="1">
    <location>
        <begin position="163"/>
        <end position="215"/>
    </location>
</feature>
<name>A0A0G4EP10_VITBC</name>
<feature type="compositionally biased region" description="Low complexity" evidence="1">
    <location>
        <begin position="77"/>
        <end position="86"/>
    </location>
</feature>
<evidence type="ECO:0000313" key="2">
    <source>
        <dbReference type="EMBL" id="CEL99545.1"/>
    </source>
</evidence>
<reference evidence="2 3" key="1">
    <citation type="submission" date="2014-11" db="EMBL/GenBank/DDBJ databases">
        <authorList>
            <person name="Zhu J."/>
            <person name="Qi W."/>
            <person name="Song R."/>
        </authorList>
    </citation>
    <scope>NUCLEOTIDE SEQUENCE [LARGE SCALE GENOMIC DNA]</scope>
</reference>
<dbReference type="VEuPathDB" id="CryptoDB:Vbra_12613"/>
<proteinExistence type="predicted"/>
<dbReference type="EMBL" id="CDMY01000283">
    <property type="protein sequence ID" value="CEL99545.1"/>
    <property type="molecule type" value="Genomic_DNA"/>
</dbReference>
<feature type="region of interest" description="Disordered" evidence="1">
    <location>
        <begin position="68"/>
        <end position="130"/>
    </location>
</feature>
<dbReference type="InParanoid" id="A0A0G4EP10"/>
<dbReference type="AlphaFoldDB" id="A0A0G4EP10"/>
<feature type="compositionally biased region" description="Low complexity" evidence="1">
    <location>
        <begin position="170"/>
        <end position="184"/>
    </location>
</feature>
<feature type="compositionally biased region" description="Polar residues" evidence="1">
    <location>
        <begin position="1"/>
        <end position="21"/>
    </location>
</feature>
<evidence type="ECO:0000313" key="3">
    <source>
        <dbReference type="Proteomes" id="UP000041254"/>
    </source>
</evidence>
<feature type="compositionally biased region" description="Pro residues" evidence="1">
    <location>
        <begin position="87"/>
        <end position="102"/>
    </location>
</feature>
<feature type="region of interest" description="Disordered" evidence="1">
    <location>
        <begin position="1"/>
        <end position="35"/>
    </location>
</feature>
<sequence length="468" mass="52017">MAAPSYENTPVRSHTDASFSRPTFLPTGAAHFENSPDLNLDAVLSLLESGDPDFDIDMDTLRSLYDKEGIPYEDDGPSSSAAAANAHPPPQRPAPASPPAEEPPSQTAEPPTHPATPLDGQPAASSNARDPLTIGRLAIWERGREGEHDILRGRRHRLLTGTEESEYEATVTSLSSDRASSTSEETAKHCWVAGGEGDGGGDGDSDGEPPGSLPPPIGIMADEPLSPASRLRVIEEAYFIYCRTGIEDAVANYMDALHVERARRGVRVRPHKRFTERVLERAYMTYIRTGSQDALANYYEALRQEPPSPVPVSIPPSLVVAERAGDGRDDPETTPEPPQHTTLLYLPLYIPTIEVFEQRVLERAYFRWLDTRCQDALHNYCEAFSREVWLLVDSLRSFDPLAFGDHLLDYDNDPIQLTPERISDFKNRVVTRAYFLWLDTMVDDQFYNHALAFRKELGILVEHAVQAQ</sequence>
<protein>
    <submittedName>
        <fullName evidence="2">Uncharacterized protein</fullName>
    </submittedName>
</protein>
<evidence type="ECO:0000256" key="1">
    <source>
        <dbReference type="SAM" id="MobiDB-lite"/>
    </source>
</evidence>
<organism evidence="2 3">
    <name type="scientific">Vitrella brassicaformis (strain CCMP3155)</name>
    <dbReference type="NCBI Taxonomy" id="1169540"/>
    <lineage>
        <taxon>Eukaryota</taxon>
        <taxon>Sar</taxon>
        <taxon>Alveolata</taxon>
        <taxon>Colpodellida</taxon>
        <taxon>Vitrellaceae</taxon>
        <taxon>Vitrella</taxon>
    </lineage>
</organism>